<sequence>VNVRGSRCPMGTVDGNWEYTDKKQIKNKKNGKCITVSSENFNNQVSLQLCSDDNKLQKFKFREIFN</sequence>
<dbReference type="Gene3D" id="2.80.10.50">
    <property type="match status" value="1"/>
</dbReference>
<dbReference type="PROSITE" id="PS50231">
    <property type="entry name" value="RICIN_B_LECTIN"/>
    <property type="match status" value="1"/>
</dbReference>
<evidence type="ECO:0000313" key="2">
    <source>
        <dbReference type="EMBL" id="CEK99458.1"/>
    </source>
</evidence>
<dbReference type="InterPro" id="IPR000772">
    <property type="entry name" value="Ricin_B_lectin"/>
</dbReference>
<feature type="non-terminal residue" evidence="2">
    <location>
        <position position="1"/>
    </location>
</feature>
<name>A0A0B7C2P2_9EUPU</name>
<gene>
    <name evidence="2" type="primary">ORF221306</name>
</gene>
<organism evidence="2">
    <name type="scientific">Arion vulgaris</name>
    <dbReference type="NCBI Taxonomy" id="1028688"/>
    <lineage>
        <taxon>Eukaryota</taxon>
        <taxon>Metazoa</taxon>
        <taxon>Spiralia</taxon>
        <taxon>Lophotrochozoa</taxon>
        <taxon>Mollusca</taxon>
        <taxon>Gastropoda</taxon>
        <taxon>Heterobranchia</taxon>
        <taxon>Euthyneura</taxon>
        <taxon>Panpulmonata</taxon>
        <taxon>Eupulmonata</taxon>
        <taxon>Stylommatophora</taxon>
        <taxon>Helicina</taxon>
        <taxon>Arionoidea</taxon>
        <taxon>Arionidae</taxon>
        <taxon>Arion</taxon>
    </lineage>
</organism>
<dbReference type="Pfam" id="PF00652">
    <property type="entry name" value="Ricin_B_lectin"/>
    <property type="match status" value="1"/>
</dbReference>
<dbReference type="EMBL" id="HACG01052587">
    <property type="protein sequence ID" value="CEK99458.1"/>
    <property type="molecule type" value="Transcribed_RNA"/>
</dbReference>
<protein>
    <recommendedName>
        <fullName evidence="1">Ricin B lectin domain-containing protein</fullName>
    </recommendedName>
</protein>
<evidence type="ECO:0000259" key="1">
    <source>
        <dbReference type="Pfam" id="PF00652"/>
    </source>
</evidence>
<reference evidence="2" key="1">
    <citation type="submission" date="2014-12" db="EMBL/GenBank/DDBJ databases">
        <title>Insight into the proteome of Arion vulgaris.</title>
        <authorList>
            <person name="Aradska J."/>
            <person name="Bulat T."/>
            <person name="Smidak R."/>
            <person name="Sarate P."/>
            <person name="Gangsoo J."/>
            <person name="Sialana F."/>
            <person name="Bilban M."/>
            <person name="Lubec G."/>
        </authorList>
    </citation>
    <scope>NUCLEOTIDE SEQUENCE</scope>
    <source>
        <tissue evidence="2">Skin</tissue>
    </source>
</reference>
<dbReference type="SUPFAM" id="SSF50370">
    <property type="entry name" value="Ricin B-like lectins"/>
    <property type="match status" value="1"/>
</dbReference>
<proteinExistence type="predicted"/>
<dbReference type="AlphaFoldDB" id="A0A0B7C2P2"/>
<dbReference type="InterPro" id="IPR035992">
    <property type="entry name" value="Ricin_B-like_lectins"/>
</dbReference>
<accession>A0A0B7C2P2</accession>
<feature type="domain" description="Ricin B lectin" evidence="1">
    <location>
        <begin position="7"/>
        <end position="59"/>
    </location>
</feature>